<organism evidence="1 2">
    <name type="scientific">Caerostris extrusa</name>
    <name type="common">Bark spider</name>
    <name type="synonym">Caerostris bankana</name>
    <dbReference type="NCBI Taxonomy" id="172846"/>
    <lineage>
        <taxon>Eukaryota</taxon>
        <taxon>Metazoa</taxon>
        <taxon>Ecdysozoa</taxon>
        <taxon>Arthropoda</taxon>
        <taxon>Chelicerata</taxon>
        <taxon>Arachnida</taxon>
        <taxon>Araneae</taxon>
        <taxon>Araneomorphae</taxon>
        <taxon>Entelegynae</taxon>
        <taxon>Araneoidea</taxon>
        <taxon>Araneidae</taxon>
        <taxon>Caerostris</taxon>
    </lineage>
</organism>
<comment type="caution">
    <text evidence="1">The sequence shown here is derived from an EMBL/GenBank/DDBJ whole genome shotgun (WGS) entry which is preliminary data.</text>
</comment>
<dbReference type="AlphaFoldDB" id="A0AAV4P3Z3"/>
<gene>
    <name evidence="1" type="ORF">CEXT_468291</name>
</gene>
<dbReference type="EMBL" id="BPLR01004079">
    <property type="protein sequence ID" value="GIX91942.1"/>
    <property type="molecule type" value="Genomic_DNA"/>
</dbReference>
<sequence length="121" mass="13305">EGQDNETPGTIIMHAEEQKYETSCDEYCTKACKACVKLGISLSRISKINNLLISKVVKGDILLGFSRELLAKGSTERGKTKFYPDFSHLLTKGGLRTCSGLRPLLERAENSSPQAAMQLLI</sequence>
<evidence type="ECO:0000313" key="1">
    <source>
        <dbReference type="EMBL" id="GIX91942.1"/>
    </source>
</evidence>
<dbReference type="Proteomes" id="UP001054945">
    <property type="component" value="Unassembled WGS sequence"/>
</dbReference>
<evidence type="ECO:0000313" key="2">
    <source>
        <dbReference type="Proteomes" id="UP001054945"/>
    </source>
</evidence>
<accession>A0AAV4P3Z3</accession>
<reference evidence="1 2" key="1">
    <citation type="submission" date="2021-06" db="EMBL/GenBank/DDBJ databases">
        <title>Caerostris extrusa draft genome.</title>
        <authorList>
            <person name="Kono N."/>
            <person name="Arakawa K."/>
        </authorList>
    </citation>
    <scope>NUCLEOTIDE SEQUENCE [LARGE SCALE GENOMIC DNA]</scope>
</reference>
<proteinExistence type="predicted"/>
<protein>
    <recommendedName>
        <fullName evidence="3">LysM domain-containing protein</fullName>
    </recommendedName>
</protein>
<evidence type="ECO:0008006" key="3">
    <source>
        <dbReference type="Google" id="ProtNLM"/>
    </source>
</evidence>
<feature type="non-terminal residue" evidence="1">
    <location>
        <position position="1"/>
    </location>
</feature>
<keyword evidence="2" id="KW-1185">Reference proteome</keyword>
<name>A0AAV4P3Z3_CAEEX</name>